<sequence length="256" mass="26620">MLLIRTIAVSCRRGAVAALRVAVLSVLALACVGAATAQVLKVAVIDAPPFGMKGADGAPIGAAVDVAVALGKRVSMAVEPMLLPRVRIPPMMTEGQADLAGMVASPAADAIGHRLAPMQPLSTIILSRPGGAIGSLAGLEGKTIATLRGAAYDPRIADNPAIRKQEISSYNNGLNLLMAGRVDAVIGPEMGLYFEAAQMGLSRASFAPPLVVNSLEVWLYLSKASPQVKLRERLEQAAQALVAEGFIDSSMRAYVR</sequence>
<proteinExistence type="predicted"/>
<evidence type="ECO:0000256" key="1">
    <source>
        <dbReference type="ARBA" id="ARBA00022729"/>
    </source>
</evidence>
<dbReference type="SMART" id="SM00062">
    <property type="entry name" value="PBPb"/>
    <property type="match status" value="1"/>
</dbReference>
<gene>
    <name evidence="3" type="ORF">EJ903_19510</name>
</gene>
<evidence type="ECO:0000259" key="2">
    <source>
        <dbReference type="SMART" id="SM00062"/>
    </source>
</evidence>
<keyword evidence="1" id="KW-0732">Signal</keyword>
<evidence type="ECO:0000313" key="4">
    <source>
        <dbReference type="Proteomes" id="UP000277007"/>
    </source>
</evidence>
<evidence type="ECO:0000313" key="3">
    <source>
        <dbReference type="EMBL" id="RTR16905.1"/>
    </source>
</evidence>
<dbReference type="OrthoDB" id="6192933at2"/>
<dbReference type="EMBL" id="RXMA01000022">
    <property type="protein sequence ID" value="RTR16905.1"/>
    <property type="molecule type" value="Genomic_DNA"/>
</dbReference>
<dbReference type="InterPro" id="IPR001638">
    <property type="entry name" value="Solute-binding_3/MltF_N"/>
</dbReference>
<dbReference type="AlphaFoldDB" id="A0A3S0JFS9"/>
<reference evidence="3 4" key="1">
    <citation type="submission" date="2018-12" db="EMBL/GenBank/DDBJ databases">
        <authorList>
            <person name="Yang Y."/>
        </authorList>
    </citation>
    <scope>NUCLEOTIDE SEQUENCE [LARGE SCALE GENOMIC DNA]</scope>
    <source>
        <strain evidence="3 4">L-25-5w-1</strain>
    </source>
</reference>
<dbReference type="Gene3D" id="3.40.190.10">
    <property type="entry name" value="Periplasmic binding protein-like II"/>
    <property type="match status" value="2"/>
</dbReference>
<dbReference type="Proteomes" id="UP000277007">
    <property type="component" value="Unassembled WGS sequence"/>
</dbReference>
<organism evidence="3 4">
    <name type="scientific">Azospirillum griseum</name>
    <dbReference type="NCBI Taxonomy" id="2496639"/>
    <lineage>
        <taxon>Bacteria</taxon>
        <taxon>Pseudomonadati</taxon>
        <taxon>Pseudomonadota</taxon>
        <taxon>Alphaproteobacteria</taxon>
        <taxon>Rhodospirillales</taxon>
        <taxon>Azospirillaceae</taxon>
        <taxon>Azospirillum</taxon>
    </lineage>
</organism>
<dbReference type="PANTHER" id="PTHR35936">
    <property type="entry name" value="MEMBRANE-BOUND LYTIC MUREIN TRANSGLYCOSYLASE F"/>
    <property type="match status" value="1"/>
</dbReference>
<accession>A0A3S0JFS9</accession>
<comment type="caution">
    <text evidence="3">The sequence shown here is derived from an EMBL/GenBank/DDBJ whole genome shotgun (WGS) entry which is preliminary data.</text>
</comment>
<dbReference type="SUPFAM" id="SSF53850">
    <property type="entry name" value="Periplasmic binding protein-like II"/>
    <property type="match status" value="1"/>
</dbReference>
<dbReference type="Pfam" id="PF00497">
    <property type="entry name" value="SBP_bac_3"/>
    <property type="match status" value="1"/>
</dbReference>
<dbReference type="RefSeq" id="WP_126618576.1">
    <property type="nucleotide sequence ID" value="NZ_JBHUCY010000050.1"/>
</dbReference>
<protein>
    <submittedName>
        <fullName evidence="3">Transporter substrate-binding domain-containing protein</fullName>
    </submittedName>
</protein>
<keyword evidence="4" id="KW-1185">Reference proteome</keyword>
<feature type="domain" description="Solute-binding protein family 3/N-terminal" evidence="2">
    <location>
        <begin position="39"/>
        <end position="256"/>
    </location>
</feature>
<name>A0A3S0JFS9_9PROT</name>
<dbReference type="PROSITE" id="PS51257">
    <property type="entry name" value="PROKAR_LIPOPROTEIN"/>
    <property type="match status" value="1"/>
</dbReference>